<dbReference type="Proteomes" id="UP001438707">
    <property type="component" value="Unassembled WGS sequence"/>
</dbReference>
<feature type="compositionally biased region" description="Acidic residues" evidence="6">
    <location>
        <begin position="1759"/>
        <end position="1769"/>
    </location>
</feature>
<dbReference type="PANTHER" id="PTHR12706:SF33">
    <property type="entry name" value="PROTEIN WITH HELICASE_C DOMAIN"/>
    <property type="match status" value="1"/>
</dbReference>
<comment type="similarity">
    <text evidence="1">Belongs to the SBNO family.</text>
</comment>
<evidence type="ECO:0000256" key="5">
    <source>
        <dbReference type="SAM" id="Coils"/>
    </source>
</evidence>
<dbReference type="Gene3D" id="3.30.40.10">
    <property type="entry name" value="Zinc/RING finger domain, C3HC4 (zinc finger)"/>
    <property type="match status" value="1"/>
</dbReference>
<feature type="compositionally biased region" description="Low complexity" evidence="6">
    <location>
        <begin position="2420"/>
        <end position="2436"/>
    </location>
</feature>
<feature type="region of interest" description="Disordered" evidence="6">
    <location>
        <begin position="22"/>
        <end position="60"/>
    </location>
</feature>
<evidence type="ECO:0000256" key="1">
    <source>
        <dbReference type="ARBA" id="ARBA00006992"/>
    </source>
</evidence>
<dbReference type="GO" id="GO:0042393">
    <property type="term" value="F:histone binding"/>
    <property type="evidence" value="ECO:0007669"/>
    <property type="project" value="TreeGrafter"/>
</dbReference>
<protein>
    <submittedName>
        <fullName evidence="9">Uncharacterized protein</fullName>
    </submittedName>
</protein>
<feature type="compositionally biased region" description="Low complexity" evidence="6">
    <location>
        <begin position="2530"/>
        <end position="2542"/>
    </location>
</feature>
<dbReference type="InterPro" id="IPR013083">
    <property type="entry name" value="Znf_RING/FYVE/PHD"/>
</dbReference>
<name>A0AAW1RTV0_9CHLO</name>
<feature type="region of interest" description="Disordered" evidence="6">
    <location>
        <begin position="1120"/>
        <end position="1220"/>
    </location>
</feature>
<dbReference type="InterPro" id="IPR027417">
    <property type="entry name" value="P-loop_NTPase"/>
</dbReference>
<feature type="coiled-coil region" evidence="5">
    <location>
        <begin position="2622"/>
        <end position="2670"/>
    </location>
</feature>
<feature type="compositionally biased region" description="Polar residues" evidence="6">
    <location>
        <begin position="1724"/>
        <end position="1755"/>
    </location>
</feature>
<keyword evidence="10" id="KW-1185">Reference proteome</keyword>
<feature type="domain" description="Strawberry notch AAA" evidence="8">
    <location>
        <begin position="100"/>
        <end position="450"/>
    </location>
</feature>
<evidence type="ECO:0000256" key="2">
    <source>
        <dbReference type="ARBA" id="ARBA00022723"/>
    </source>
</evidence>
<feature type="compositionally biased region" description="Low complexity" evidence="6">
    <location>
        <begin position="1710"/>
        <end position="1721"/>
    </location>
</feature>
<feature type="compositionally biased region" description="Basic residues" evidence="6">
    <location>
        <begin position="22"/>
        <end position="37"/>
    </location>
</feature>
<dbReference type="GO" id="GO:0031490">
    <property type="term" value="F:chromatin DNA binding"/>
    <property type="evidence" value="ECO:0007669"/>
    <property type="project" value="TreeGrafter"/>
</dbReference>
<feature type="compositionally biased region" description="Low complexity" evidence="6">
    <location>
        <begin position="1392"/>
        <end position="1432"/>
    </location>
</feature>
<dbReference type="GO" id="GO:0008270">
    <property type="term" value="F:zinc ion binding"/>
    <property type="evidence" value="ECO:0007669"/>
    <property type="project" value="UniProtKB-KW"/>
</dbReference>
<evidence type="ECO:0000313" key="10">
    <source>
        <dbReference type="Proteomes" id="UP001438707"/>
    </source>
</evidence>
<feature type="region of interest" description="Disordered" evidence="6">
    <location>
        <begin position="1245"/>
        <end position="2041"/>
    </location>
</feature>
<feature type="compositionally biased region" description="Low complexity" evidence="6">
    <location>
        <begin position="2452"/>
        <end position="2467"/>
    </location>
</feature>
<accession>A0AAW1RTV0</accession>
<keyword evidence="5" id="KW-0175">Coiled coil</keyword>
<feature type="compositionally biased region" description="Acidic residues" evidence="6">
    <location>
        <begin position="2404"/>
        <end position="2419"/>
    </location>
</feature>
<dbReference type="SUPFAM" id="SSF52540">
    <property type="entry name" value="P-loop containing nucleoside triphosphate hydrolases"/>
    <property type="match status" value="2"/>
</dbReference>
<dbReference type="EMBL" id="JALJOS010000007">
    <property type="protein sequence ID" value="KAK9836863.1"/>
    <property type="molecule type" value="Genomic_DNA"/>
</dbReference>
<feature type="compositionally biased region" description="Basic and acidic residues" evidence="6">
    <location>
        <begin position="2581"/>
        <end position="2596"/>
    </location>
</feature>
<keyword evidence="4" id="KW-0862">Zinc</keyword>
<feature type="compositionally biased region" description="Low complexity" evidence="6">
    <location>
        <begin position="1671"/>
        <end position="1701"/>
    </location>
</feature>
<feature type="domain" description="Strawberry notch helicase C" evidence="7">
    <location>
        <begin position="592"/>
        <end position="893"/>
    </location>
</feature>
<evidence type="ECO:0000256" key="3">
    <source>
        <dbReference type="ARBA" id="ARBA00022771"/>
    </source>
</evidence>
<feature type="compositionally biased region" description="Polar residues" evidence="6">
    <location>
        <begin position="2219"/>
        <end position="2234"/>
    </location>
</feature>
<feature type="region of interest" description="Disordered" evidence="6">
    <location>
        <begin position="2111"/>
        <end position="2151"/>
    </location>
</feature>
<feature type="compositionally biased region" description="Basic and acidic residues" evidence="6">
    <location>
        <begin position="2481"/>
        <end position="2498"/>
    </location>
</feature>
<feature type="compositionally biased region" description="Low complexity" evidence="6">
    <location>
        <begin position="1645"/>
        <end position="1658"/>
    </location>
</feature>
<organism evidence="9 10">
    <name type="scientific">Apatococcus lobatus</name>
    <dbReference type="NCBI Taxonomy" id="904363"/>
    <lineage>
        <taxon>Eukaryota</taxon>
        <taxon>Viridiplantae</taxon>
        <taxon>Chlorophyta</taxon>
        <taxon>core chlorophytes</taxon>
        <taxon>Trebouxiophyceae</taxon>
        <taxon>Chlorellales</taxon>
        <taxon>Chlorellaceae</taxon>
        <taxon>Apatococcus</taxon>
    </lineage>
</organism>
<dbReference type="GO" id="GO:0006355">
    <property type="term" value="P:regulation of DNA-templated transcription"/>
    <property type="evidence" value="ECO:0007669"/>
    <property type="project" value="InterPro"/>
</dbReference>
<evidence type="ECO:0000259" key="7">
    <source>
        <dbReference type="Pfam" id="PF13871"/>
    </source>
</evidence>
<feature type="compositionally biased region" description="Low complexity" evidence="6">
    <location>
        <begin position="1859"/>
        <end position="1894"/>
    </location>
</feature>
<dbReference type="InterPro" id="IPR026937">
    <property type="entry name" value="SBNO_Helicase_C_dom"/>
</dbReference>
<keyword evidence="2" id="KW-0479">Metal-binding</keyword>
<dbReference type="InterPro" id="IPR026741">
    <property type="entry name" value="SNO"/>
</dbReference>
<evidence type="ECO:0000256" key="4">
    <source>
        <dbReference type="ARBA" id="ARBA00022833"/>
    </source>
</evidence>
<feature type="compositionally biased region" description="Gly residues" evidence="6">
    <location>
        <begin position="1997"/>
        <end position="2008"/>
    </location>
</feature>
<evidence type="ECO:0000313" key="9">
    <source>
        <dbReference type="EMBL" id="KAK9836863.1"/>
    </source>
</evidence>
<proteinExistence type="inferred from homology"/>
<feature type="compositionally biased region" description="Basic and acidic residues" evidence="6">
    <location>
        <begin position="1433"/>
        <end position="1443"/>
    </location>
</feature>
<feature type="compositionally biased region" description="Basic and acidic residues" evidence="6">
    <location>
        <begin position="1542"/>
        <end position="1559"/>
    </location>
</feature>
<reference evidence="9 10" key="1">
    <citation type="journal article" date="2024" name="Nat. Commun.">
        <title>Phylogenomics reveals the evolutionary origins of lichenization in chlorophyte algae.</title>
        <authorList>
            <person name="Puginier C."/>
            <person name="Libourel C."/>
            <person name="Otte J."/>
            <person name="Skaloud P."/>
            <person name="Haon M."/>
            <person name="Grisel S."/>
            <person name="Petersen M."/>
            <person name="Berrin J.G."/>
            <person name="Delaux P.M."/>
            <person name="Dal Grande F."/>
            <person name="Keller J."/>
        </authorList>
    </citation>
    <scope>NUCLEOTIDE SEQUENCE [LARGE SCALE GENOMIC DNA]</scope>
    <source>
        <strain evidence="9 10">SAG 2145</strain>
    </source>
</reference>
<feature type="region of interest" description="Disordered" evidence="6">
    <location>
        <begin position="2173"/>
        <end position="2198"/>
    </location>
</feature>
<feature type="compositionally biased region" description="Polar residues" evidence="6">
    <location>
        <begin position="1837"/>
        <end position="1849"/>
    </location>
</feature>
<dbReference type="SUPFAM" id="SSF57903">
    <property type="entry name" value="FYVE/PHD zinc finger"/>
    <property type="match status" value="1"/>
</dbReference>
<dbReference type="InterPro" id="IPR011011">
    <property type="entry name" value="Znf_FYVE_PHD"/>
</dbReference>
<feature type="compositionally biased region" description="Low complexity" evidence="6">
    <location>
        <begin position="1926"/>
        <end position="1938"/>
    </location>
</feature>
<keyword evidence="3" id="KW-0863">Zinc-finger</keyword>
<feature type="compositionally biased region" description="Basic and acidic residues" evidence="6">
    <location>
        <begin position="1811"/>
        <end position="1830"/>
    </location>
</feature>
<dbReference type="InterPro" id="IPR039187">
    <property type="entry name" value="SNO_AAA"/>
</dbReference>
<feature type="compositionally biased region" description="Basic and acidic residues" evidence="6">
    <location>
        <begin position="1177"/>
        <end position="1190"/>
    </location>
</feature>
<feature type="region of interest" description="Disordered" evidence="6">
    <location>
        <begin position="2219"/>
        <end position="2611"/>
    </location>
</feature>
<feature type="region of interest" description="Disordered" evidence="6">
    <location>
        <begin position="2937"/>
        <end position="2997"/>
    </location>
</feature>
<feature type="compositionally biased region" description="Basic residues" evidence="6">
    <location>
        <begin position="2019"/>
        <end position="2036"/>
    </location>
</feature>
<feature type="coiled-coil region" evidence="5">
    <location>
        <begin position="2887"/>
        <end position="2936"/>
    </location>
</feature>
<feature type="compositionally biased region" description="Low complexity" evidence="6">
    <location>
        <begin position="38"/>
        <end position="60"/>
    </location>
</feature>
<comment type="caution">
    <text evidence="9">The sequence shown here is derived from an EMBL/GenBank/DDBJ whole genome shotgun (WGS) entry which is preliminary data.</text>
</comment>
<feature type="compositionally biased region" description="Basic residues" evidence="6">
    <location>
        <begin position="1375"/>
        <end position="1385"/>
    </location>
</feature>
<dbReference type="PROSITE" id="PS01359">
    <property type="entry name" value="ZF_PHD_1"/>
    <property type="match status" value="1"/>
</dbReference>
<sequence>MDQAENDRRLAEYRLQQAREAVRRRAQKQLQKSRARAHQQAQQALQGRGTAASGSAVAGAAVNHTANDEDADQDDLGDGLEEENYTSVDTAELEQNGLVPHPDKIAEAAALSSVTLPKTNYKLALPAHVLFNGISALQVQFLQLACAKHLTFLPSGERAGFFLGDGPGVGKGRQIASLVFENLLRGRKKAVWFSASADLALDAERDFHDIGALRYDPVRIHDLKRLKSGAGSSLVGLPRMECGILFSTYDMLISSGKETAASRAKAKAAAALEPKEGAVPDLGRQLFGPLSRLHQIVEWVSSDATAETFDGVIVFDESHRAKNCMAKERDSSGAAKNSFQAESKTSKAVVEIQKRLPKARILYVSATGATEPENLCFMTRLGLWGEGTGFPEKQAMVHMLKDRGVSAMEIVAMELKMSGLFLARSLSYEGVTFEQVQIEVEDDFKDIYDEAVEIWWEIFDLLDTAGDDGRLIAKNAKDELKGKSVVMRETYAANLRFFRQMCTAAKVKKTVEQAKEAIAAGHCVVIGLQSTGDARTKAMVGKRGDDEDAIFDNFADPAGLIMQQAISSNVPRSYTGVEALLKRARALELPHNPLDVLIDELGGPSKVAEMSGRRKRMIRNPDGPGFVYRLVAEDGVPLDQVNIQEKKSFQSGKKLVAIISDAASTGISLQADNNELNTRLRVHITLELAWSADKTVQQLGRTHRSNQKQPPKYIILSSNICGEHRFASAVAKRLQQLGALTQGDRHAASAADALSSFNVDNRYGAQGLRMMAEVLRGKQEIPDVFTPSFIQDKLDEDDPEYEAKRAELWEDFRPQAIEALEQMKVFSNFKDNRGQDEGIAGGMTNEGGGLKVNILLNRLLCIPLELQANIFSCFSAMLDFKVREAKRNGKYDECGIVKPGAKRIAFTKSQVIYTQPYSGLTVRHEQFTIDRGIPWEDALERYQQELKADPDTRSGFWYHTHGTTGRRQNILAIERAANGRKKQSTKGKKDNQPGFFRLIRPDSGFTGGDVAWRDFKLRWRPVKREQEETNRMRQIWTKQWREDPQKRRMETVHIITGSILSVLPTLHGFFGRRKLGGRLQNLQCWRMEASDGSHASIGVYIPNLWVPLVLEEIAGVRREAEDTHPGLESRASAETEQLEEDTLANGCSAPRPLKEQAAGANAASIEAVEGGAEDEISSDKENAQPKERKCAPRRKAQRMERPNRSNQAAAPSEDFAEERHNRLASGGLWEAVELPPMKQVFTAREKETMARTRKVLAAKAEPGAGRKSDPGPGIRRRRRPKKVVEYDSDSEEIAFGGSDADDEDQPMKDANLGSEEEGDPEEARRGALADLMAKRAGTAGKASRRAASADPGTRQHPSDSEGGSDGGSLGGVKDSKRRAVRQRNQKLREQPAEAAAASDAPSSPANSLSSRSAMSGACPANSSCDDMGASASDSDHAASEPKLSKKAAGMPSKGSSRLVRLRSRSARRELQAASLDESEPETTAPASKTKKASSRQSSLPVDADLPGSGSDNEASSADGRQRSSSSRPGVELSKGPVSKASQEAKRHEDVDQDRPEAKAELAGSDSDGAGRVAKGRRPGSYARLAALDDSDDDLAASPEGGAPRARSKLPQQPSGAVASRPQGVTVDEPPAAPLPVRDEAVDLFDSSSDGEGPTGESSSSEEDESDEDVAADQVAGEAAMGAAIAQHAAGKHAAAGSPAGAVHDLMDTEAAAAGSVSAKPATSAEGSSPVHQPQSRAADQTSPAREASSPASTVRLSYEDDQAEAEDHEMADAEAAGLEEVSEPAADVVVQIPTSNKGSPSLEFLGSQDQGMRDDDCNEGGDGHTGDNRHNPAPGQEASSNKMPSSSEANAGLSRPSTAEAAASALEVVSSEGAQKAGAAATAMPDAAEAAGGAEDQRSPPPMLTSRKSSKKPVLRPASAGLAEHGTAPAQTAADAGALEAKRMSTGGAAQEQQGPVGSATPRATSAEDDDMPLSVLAKKGPTPRTGGSSAATPGDTGRGGGSKGGLQGVEKRHGLSSSKHKGQRSSTRLKGKVSKHYGEGTPQRSLILSNEEVSSGWKVRCTCGVTDDDGCELIECETPGCKVWQHTACRGVTRDSCNFLCSFCLPEGTSDKHAESRPTSAPKSASPACPLAEPSAKPAISLRSPSRATLDGCGSTPAGIITRLSDQAGLQLASPQAGDGGATPKQAPGAAQKTTPRIRLDINATPQATHTPFASVAVQGTSRSAGSKQQQTAGMLDEHAPSASVKKPGASESGVEGGAVKVDAGEGVSPEEGTAQVASAEPTDAAEPAFTPQKPSTSKHSRPELTDMQLSPEPTTSAAAEVADGRGQSAAESSDDDVPIGRKCRRSTSRRLSLASPQDEQPRSRPEHSSQISPAQFSPANCPNQSPQISQSDHPADEHMDDGVPEEADGDLMCDDPDATNAADSAAADTDCLDAQGIEAGSMPSPNQDNAMAAEPAPLPEAEVAEQLITPRGQSSVSLDRSRGTEAEGEGKSPEHSRKGHSPQSPPGSRRVGLSSGKPPRSPFALRLAPSPHHSSASKAKTPSKQTPSSHHQDKENQGQPSTGQRGKRRSAVRTPLKSPQDEGKRRRSCHRLDTDALSPKQTIQISGVTQLTPESNMRLLERVEKKLNKLEAYATASDQQIAAMQARLEGSQQQANELQLEKDALLAQTADNQSAMANFAQQLQQKDEAFGEAEAKVLRLSAQLEEQSNAATMAVSSSPASACAFEQKVEAEVKERTKGALRKAMQLGQERATAAADQAWQAKLTNADQQSSAEKGLLIKQHESELAGVRSSFAALETKAEQMSSMAQSEAHRQQADYAQLAEEHRASSAQAASLQTQLDSAISEQKALATRHEATLGQLETLCRDSENSQQQRTQEQLSSSADLSKLRAELSEARQQAQHDAAAKEAAWEAEKQQLLAEVARLSQLQQASQQQPAAACPAGSGIDASSSKAEALDEDMTSDGALAQEGTEPTQQASEEPHAKGAAASAPSPSKDVMDTEVDAIQVAALSEHLMSWLEDEQPEQAASVAEIEQQFGLAPGQAELVIVLKQLQEDYQIYLSKEGRYTVM</sequence>
<feature type="compositionally biased region" description="Polar residues" evidence="6">
    <location>
        <begin position="2370"/>
        <end position="2394"/>
    </location>
</feature>
<dbReference type="Pfam" id="PF13871">
    <property type="entry name" value="Helicase_C_4"/>
    <property type="match status" value="1"/>
</dbReference>
<evidence type="ECO:0000259" key="8">
    <source>
        <dbReference type="Pfam" id="PF13872"/>
    </source>
</evidence>
<evidence type="ECO:0000256" key="6">
    <source>
        <dbReference type="SAM" id="MobiDB-lite"/>
    </source>
</evidence>
<feature type="compositionally biased region" description="Basic and acidic residues" evidence="6">
    <location>
        <begin position="1120"/>
        <end position="1133"/>
    </location>
</feature>
<feature type="region of interest" description="Disordered" evidence="6">
    <location>
        <begin position="2806"/>
        <end position="2835"/>
    </location>
</feature>
<dbReference type="Gene3D" id="3.40.50.300">
    <property type="entry name" value="P-loop containing nucleotide triphosphate hydrolases"/>
    <property type="match status" value="2"/>
</dbReference>
<feature type="compositionally biased region" description="Polar residues" evidence="6">
    <location>
        <begin position="2601"/>
        <end position="2611"/>
    </location>
</feature>
<dbReference type="InterPro" id="IPR019786">
    <property type="entry name" value="Zinc_finger_PHD-type_CS"/>
</dbReference>
<dbReference type="PANTHER" id="PTHR12706">
    <property type="entry name" value="STRAWBERRY NOTCH-RELATED"/>
    <property type="match status" value="1"/>
</dbReference>
<feature type="compositionally biased region" description="Acidic residues" evidence="6">
    <location>
        <begin position="1659"/>
        <end position="1670"/>
    </location>
</feature>
<dbReference type="GO" id="GO:0005634">
    <property type="term" value="C:nucleus"/>
    <property type="evidence" value="ECO:0007669"/>
    <property type="project" value="TreeGrafter"/>
</dbReference>
<feature type="compositionally biased region" description="Low complexity" evidence="6">
    <location>
        <begin position="1515"/>
        <end position="1527"/>
    </location>
</feature>
<gene>
    <name evidence="9" type="ORF">WJX74_009803</name>
</gene>
<dbReference type="Pfam" id="PF13872">
    <property type="entry name" value="AAA_34"/>
    <property type="match status" value="1"/>
</dbReference>
<feature type="compositionally biased region" description="Polar residues" evidence="6">
    <location>
        <begin position="2309"/>
        <end position="2319"/>
    </location>
</feature>